<comment type="similarity">
    <text evidence="9">Belongs to the methyl-accepting chemotaxis (MCP) protein family.</text>
</comment>
<dbReference type="PROSITE" id="PS50885">
    <property type="entry name" value="HAMP"/>
    <property type="match status" value="1"/>
</dbReference>
<dbReference type="GO" id="GO:0004888">
    <property type="term" value="F:transmembrane signaling receptor activity"/>
    <property type="evidence" value="ECO:0007669"/>
    <property type="project" value="InterPro"/>
</dbReference>
<evidence type="ECO:0000256" key="4">
    <source>
        <dbReference type="ARBA" id="ARBA00022500"/>
    </source>
</evidence>
<evidence type="ECO:0000256" key="6">
    <source>
        <dbReference type="ARBA" id="ARBA00022989"/>
    </source>
</evidence>
<evidence type="ECO:0000256" key="5">
    <source>
        <dbReference type="ARBA" id="ARBA00022692"/>
    </source>
</evidence>
<proteinExistence type="inferred from homology"/>
<accession>A0A078LY23</accession>
<dbReference type="PRINTS" id="PR00260">
    <property type="entry name" value="CHEMTRNSDUCR"/>
</dbReference>
<dbReference type="SMART" id="SM01358">
    <property type="entry name" value="HBM"/>
    <property type="match status" value="1"/>
</dbReference>
<dbReference type="PROSITE" id="PS50111">
    <property type="entry name" value="CHEMOTAXIS_TRANSDUC_2"/>
    <property type="match status" value="1"/>
</dbReference>
<organism evidence="16 17">
    <name type="scientific">Pseudomonas saudiphocaensis</name>
    <dbReference type="NCBI Taxonomy" id="1499686"/>
    <lineage>
        <taxon>Bacteria</taxon>
        <taxon>Pseudomonadati</taxon>
        <taxon>Pseudomonadota</taxon>
        <taxon>Gammaproteobacteria</taxon>
        <taxon>Pseudomonadales</taxon>
        <taxon>Pseudomonadaceae</taxon>
        <taxon>Pseudomonas</taxon>
    </lineage>
</organism>
<feature type="coiled-coil region" evidence="11">
    <location>
        <begin position="256"/>
        <end position="283"/>
    </location>
</feature>
<evidence type="ECO:0000256" key="11">
    <source>
        <dbReference type="SAM" id="Coils"/>
    </source>
</evidence>
<keyword evidence="11" id="KW-0175">Coiled coil</keyword>
<dbReference type="SUPFAM" id="SSF58104">
    <property type="entry name" value="Methyl-accepting chemotaxis protein (MCP) signaling domain"/>
    <property type="match status" value="1"/>
</dbReference>
<comment type="subcellular location">
    <subcellularLocation>
        <location evidence="1">Cell membrane</location>
        <topology evidence="1">Multi-pass membrane protein</topology>
    </subcellularLocation>
</comment>
<dbReference type="SMART" id="SM00304">
    <property type="entry name" value="HAMP"/>
    <property type="match status" value="2"/>
</dbReference>
<dbReference type="Gene3D" id="1.10.287.950">
    <property type="entry name" value="Methyl-accepting chemotaxis protein"/>
    <property type="match status" value="1"/>
</dbReference>
<dbReference type="InterPro" id="IPR004090">
    <property type="entry name" value="Chemotax_Me-accpt_rcpt"/>
</dbReference>
<feature type="domain" description="HBM" evidence="15">
    <location>
        <begin position="40"/>
        <end position="282"/>
    </location>
</feature>
<dbReference type="PROSITE" id="PS51753">
    <property type="entry name" value="HBM"/>
    <property type="match status" value="1"/>
</dbReference>
<dbReference type="PANTHER" id="PTHR32089:SF120">
    <property type="entry name" value="METHYL-ACCEPTING CHEMOTAXIS PROTEIN TLPQ"/>
    <property type="match status" value="1"/>
</dbReference>
<protein>
    <submittedName>
        <fullName evidence="16">Chemotaxis sensory transducer</fullName>
    </submittedName>
</protein>
<keyword evidence="3" id="KW-0488">Methylation</keyword>
<dbReference type="GO" id="GO:0007165">
    <property type="term" value="P:signal transduction"/>
    <property type="evidence" value="ECO:0007669"/>
    <property type="project" value="UniProtKB-KW"/>
</dbReference>
<dbReference type="InterPro" id="IPR003660">
    <property type="entry name" value="HAMP_dom"/>
</dbReference>
<dbReference type="InterPro" id="IPR032255">
    <property type="entry name" value="HBM"/>
</dbReference>
<dbReference type="InterPro" id="IPR004089">
    <property type="entry name" value="MCPsignal_dom"/>
</dbReference>
<keyword evidence="6 12" id="KW-1133">Transmembrane helix</keyword>
<feature type="coiled-coil region" evidence="11">
    <location>
        <begin position="68"/>
        <end position="95"/>
    </location>
</feature>
<evidence type="ECO:0000259" key="15">
    <source>
        <dbReference type="PROSITE" id="PS51753"/>
    </source>
</evidence>
<evidence type="ECO:0000259" key="13">
    <source>
        <dbReference type="PROSITE" id="PS50111"/>
    </source>
</evidence>
<dbReference type="GO" id="GO:0005886">
    <property type="term" value="C:plasma membrane"/>
    <property type="evidence" value="ECO:0007669"/>
    <property type="project" value="UniProtKB-SubCell"/>
</dbReference>
<evidence type="ECO:0000313" key="16">
    <source>
        <dbReference type="EMBL" id="CDZ95207.1"/>
    </source>
</evidence>
<sequence>MNWFGNLSVNRKLGLGFGLVLLFTLALAVIGWNSLNSMIDRSDRMGDIASLGAATNLVQISRLEYMLTDGDENALRQAQAALDELKHKQQAMKQNFTQGTNVSLLGEIEQGIQVYQQALQQMVAAVGSTQAARRDMIAQGNEVVQSIDAVRVRIEQIELPEERDRLFRAFTAFNEEMLVTRYEVRGFMMTGSADREATLGKQMDVTRAELARIEPILAQEFPESLKRLKSALEAYFASLDGYKNSLRALKAIGPGLTEHASAIQRLTEELQSHQIALRDADSAAARSLQVIGALAALLLGLLAAVVITRQITHPLHHTMRIAERIAQGDLTATEPATRRDELGNLQRGIQSMAATLRELIAGIRDSATQIAAAAEELSVVTEQTSTGAQKQKIETDQVATAMHEMSATVQDVARNAEAAAEAATHADNEARQGDEVVNEVITQIERLASEVNRSTEAMTHLEQESHKIGSVMDVIKAVAEQTNLLALNAAIEAARAGEAGRGFAVVADEVRTLAQRTQQSTEEIEGLVAGLQSGTQRVSASLNSSHHLAGSSVTLTRKAGTALIAINSGVSSIQSMNQQIAAAAEQQSAVAEEISRSVLNVRDVTEQSSTATQEIAKSSTELARLGHQLTGMVSRFRI</sequence>
<dbReference type="Pfam" id="PF00672">
    <property type="entry name" value="HAMP"/>
    <property type="match status" value="1"/>
</dbReference>
<evidence type="ECO:0000256" key="3">
    <source>
        <dbReference type="ARBA" id="ARBA00022481"/>
    </source>
</evidence>
<dbReference type="eggNOG" id="COG0840">
    <property type="taxonomic scope" value="Bacteria"/>
</dbReference>
<evidence type="ECO:0000259" key="14">
    <source>
        <dbReference type="PROSITE" id="PS50885"/>
    </source>
</evidence>
<dbReference type="GO" id="GO:0006935">
    <property type="term" value="P:chemotaxis"/>
    <property type="evidence" value="ECO:0007669"/>
    <property type="project" value="UniProtKB-KW"/>
</dbReference>
<evidence type="ECO:0000256" key="8">
    <source>
        <dbReference type="ARBA" id="ARBA00023224"/>
    </source>
</evidence>
<dbReference type="STRING" id="1499686.BN1079_02540"/>
<dbReference type="EMBL" id="CCSF01000001">
    <property type="protein sequence ID" value="CDZ95207.1"/>
    <property type="molecule type" value="Genomic_DNA"/>
</dbReference>
<keyword evidence="4" id="KW-0145">Chemotaxis</keyword>
<dbReference type="CDD" id="cd06225">
    <property type="entry name" value="HAMP"/>
    <property type="match status" value="1"/>
</dbReference>
<gene>
    <name evidence="16" type="ORF">BN1079_02540</name>
</gene>
<dbReference type="AlphaFoldDB" id="A0A078LY23"/>
<evidence type="ECO:0000313" key="17">
    <source>
        <dbReference type="Proteomes" id="UP000053902"/>
    </source>
</evidence>
<keyword evidence="17" id="KW-1185">Reference proteome</keyword>
<dbReference type="Pfam" id="PF00015">
    <property type="entry name" value="MCPsignal"/>
    <property type="match status" value="1"/>
</dbReference>
<dbReference type="Proteomes" id="UP000053902">
    <property type="component" value="Unassembled WGS sequence"/>
</dbReference>
<evidence type="ECO:0000256" key="12">
    <source>
        <dbReference type="SAM" id="Phobius"/>
    </source>
</evidence>
<reference evidence="16 17" key="1">
    <citation type="submission" date="2014-07" db="EMBL/GenBank/DDBJ databases">
        <authorList>
            <person name="Urmite Genomes Urmite Genomes"/>
        </authorList>
    </citation>
    <scope>NUCLEOTIDE SEQUENCE [LARGE SCALE GENOMIC DNA]</scope>
    <source>
        <strain evidence="16 17">20_BN</strain>
    </source>
</reference>
<evidence type="ECO:0000256" key="7">
    <source>
        <dbReference type="ARBA" id="ARBA00023136"/>
    </source>
</evidence>
<keyword evidence="8 10" id="KW-0807">Transducer</keyword>
<keyword evidence="5 12" id="KW-0812">Transmembrane</keyword>
<feature type="transmembrane region" description="Helical" evidence="12">
    <location>
        <begin position="288"/>
        <end position="307"/>
    </location>
</feature>
<keyword evidence="7 12" id="KW-0472">Membrane</keyword>
<dbReference type="Gene3D" id="1.20.1440.210">
    <property type="match status" value="2"/>
</dbReference>
<feature type="domain" description="HAMP" evidence="14">
    <location>
        <begin position="309"/>
        <end position="361"/>
    </location>
</feature>
<keyword evidence="2" id="KW-1003">Cell membrane</keyword>
<dbReference type="FunFam" id="1.10.287.950:FF:000001">
    <property type="entry name" value="Methyl-accepting chemotaxis sensory transducer"/>
    <property type="match status" value="1"/>
</dbReference>
<dbReference type="PANTHER" id="PTHR32089">
    <property type="entry name" value="METHYL-ACCEPTING CHEMOTAXIS PROTEIN MCPB"/>
    <property type="match status" value="1"/>
</dbReference>
<evidence type="ECO:0000256" key="9">
    <source>
        <dbReference type="ARBA" id="ARBA00029447"/>
    </source>
</evidence>
<dbReference type="SMART" id="SM00283">
    <property type="entry name" value="MA"/>
    <property type="match status" value="1"/>
</dbReference>
<evidence type="ECO:0000256" key="2">
    <source>
        <dbReference type="ARBA" id="ARBA00022475"/>
    </source>
</evidence>
<evidence type="ECO:0000256" key="10">
    <source>
        <dbReference type="PROSITE-ProRule" id="PRU00284"/>
    </source>
</evidence>
<name>A0A078LY23_9PSED</name>
<feature type="domain" description="Methyl-accepting transducer" evidence="13">
    <location>
        <begin position="366"/>
        <end position="602"/>
    </location>
</feature>
<evidence type="ECO:0000256" key="1">
    <source>
        <dbReference type="ARBA" id="ARBA00004651"/>
    </source>
</evidence>
<dbReference type="Pfam" id="PF16591">
    <property type="entry name" value="HBM"/>
    <property type="match status" value="1"/>
</dbReference>
<dbReference type="HOGENOM" id="CLU_000445_107_27_6"/>